<proteinExistence type="predicted"/>
<evidence type="ECO:0000313" key="3">
    <source>
        <dbReference type="Proteomes" id="UP000734854"/>
    </source>
</evidence>
<organism evidence="2 3">
    <name type="scientific">Zingiber officinale</name>
    <name type="common">Ginger</name>
    <name type="synonym">Amomum zingiber</name>
    <dbReference type="NCBI Taxonomy" id="94328"/>
    <lineage>
        <taxon>Eukaryota</taxon>
        <taxon>Viridiplantae</taxon>
        <taxon>Streptophyta</taxon>
        <taxon>Embryophyta</taxon>
        <taxon>Tracheophyta</taxon>
        <taxon>Spermatophyta</taxon>
        <taxon>Magnoliopsida</taxon>
        <taxon>Liliopsida</taxon>
        <taxon>Zingiberales</taxon>
        <taxon>Zingiberaceae</taxon>
        <taxon>Zingiber</taxon>
    </lineage>
</organism>
<name>A0A8J5GYI5_ZINOF</name>
<protein>
    <submittedName>
        <fullName evidence="2">Uncharacterized protein</fullName>
    </submittedName>
</protein>
<dbReference type="Pfam" id="PF09072">
    <property type="entry name" value="TMA7"/>
    <property type="match status" value="1"/>
</dbReference>
<sequence length="277" mass="31050">MRLAIARRERDQAREKDGDSSEDLQRLEVLFPVHYDGGSVSELKKGHLSVHTKRRRVDDADGTVPAVRGYTRKEATGSHNIAVLPNELSGLTEEGMELDRRIHAVDWERWCRQRKEPWCVVGEQRHMPPPPPLGEARDLEAPFPFSFLPPSPLAAAAAAMAPLEAISEQRRESLQLWRMIRGKLKPLKQPKSEKKAYDEADLAKIQKKKEEEKALKELRTKASQKGAFGGTDRALDQTPTYGMPIKEAPAQLLKRTPKVAGGDAACEDAAVMDRQHN</sequence>
<comment type="caution">
    <text evidence="2">The sequence shown here is derived from an EMBL/GenBank/DDBJ whole genome shotgun (WGS) entry which is preliminary data.</text>
</comment>
<gene>
    <name evidence="2" type="ORF">ZIOFF_027329</name>
</gene>
<dbReference type="AlphaFoldDB" id="A0A8J5GYI5"/>
<dbReference type="Proteomes" id="UP000734854">
    <property type="component" value="Unassembled WGS sequence"/>
</dbReference>
<dbReference type="InterPro" id="IPR015157">
    <property type="entry name" value="TMA7"/>
</dbReference>
<dbReference type="EMBL" id="JACMSC010000008">
    <property type="protein sequence ID" value="KAG6509344.1"/>
    <property type="molecule type" value="Genomic_DNA"/>
</dbReference>
<reference evidence="2 3" key="1">
    <citation type="submission" date="2020-08" db="EMBL/GenBank/DDBJ databases">
        <title>Plant Genome Project.</title>
        <authorList>
            <person name="Zhang R.-G."/>
        </authorList>
    </citation>
    <scope>NUCLEOTIDE SEQUENCE [LARGE SCALE GENOMIC DNA]</scope>
    <source>
        <tissue evidence="2">Rhizome</tissue>
    </source>
</reference>
<evidence type="ECO:0000256" key="1">
    <source>
        <dbReference type="SAM" id="MobiDB-lite"/>
    </source>
</evidence>
<feature type="region of interest" description="Disordered" evidence="1">
    <location>
        <begin position="1"/>
        <end position="21"/>
    </location>
</feature>
<evidence type="ECO:0000313" key="2">
    <source>
        <dbReference type="EMBL" id="KAG6509344.1"/>
    </source>
</evidence>
<keyword evidence="3" id="KW-1185">Reference proteome</keyword>
<accession>A0A8J5GYI5</accession>
<feature type="region of interest" description="Disordered" evidence="1">
    <location>
        <begin position="216"/>
        <end position="242"/>
    </location>
</feature>
<dbReference type="PANTHER" id="PTHR28632">
    <property type="entry name" value="TRANSLATION MACHINERY-ASSOCIATED PROTEIN 7"/>
    <property type="match status" value="1"/>
</dbReference>